<evidence type="ECO:0000313" key="2">
    <source>
        <dbReference type="EMBL" id="CAG7732517.1"/>
    </source>
</evidence>
<dbReference type="EMBL" id="CAJVCH010233102">
    <property type="protein sequence ID" value="CAG7732517.1"/>
    <property type="molecule type" value="Genomic_DNA"/>
</dbReference>
<keyword evidence="1" id="KW-0472">Membrane</keyword>
<reference evidence="2" key="1">
    <citation type="submission" date="2021-06" db="EMBL/GenBank/DDBJ databases">
        <authorList>
            <person name="Hodson N. C."/>
            <person name="Mongue J. A."/>
            <person name="Jaron S. K."/>
        </authorList>
    </citation>
    <scope>NUCLEOTIDE SEQUENCE</scope>
</reference>
<keyword evidence="1" id="KW-0812">Transmembrane</keyword>
<sequence>MESTTQGRHKDIITENVSTSFGGKIVVMLCVGIITFFVIFAFLKTWSIRAGKPDLFNCALLDWIYKGLTTLFGLPWKFIKRCSRSVRPRSNHAQEWRLSKMELVTAEMNGYYSL</sequence>
<name>A0A8J2KAI9_9HEXA</name>
<keyword evidence="3" id="KW-1185">Reference proteome</keyword>
<feature type="transmembrane region" description="Helical" evidence="1">
    <location>
        <begin position="21"/>
        <end position="43"/>
    </location>
</feature>
<evidence type="ECO:0000256" key="1">
    <source>
        <dbReference type="SAM" id="Phobius"/>
    </source>
</evidence>
<accession>A0A8J2KAI9</accession>
<dbReference type="AlphaFoldDB" id="A0A8J2KAI9"/>
<gene>
    <name evidence="2" type="ORF">AFUS01_LOCUS21031</name>
</gene>
<organism evidence="2 3">
    <name type="scientific">Allacma fusca</name>
    <dbReference type="NCBI Taxonomy" id="39272"/>
    <lineage>
        <taxon>Eukaryota</taxon>
        <taxon>Metazoa</taxon>
        <taxon>Ecdysozoa</taxon>
        <taxon>Arthropoda</taxon>
        <taxon>Hexapoda</taxon>
        <taxon>Collembola</taxon>
        <taxon>Symphypleona</taxon>
        <taxon>Sminthuridae</taxon>
        <taxon>Allacma</taxon>
    </lineage>
</organism>
<evidence type="ECO:0000313" key="3">
    <source>
        <dbReference type="Proteomes" id="UP000708208"/>
    </source>
</evidence>
<dbReference type="Proteomes" id="UP000708208">
    <property type="component" value="Unassembled WGS sequence"/>
</dbReference>
<proteinExistence type="predicted"/>
<keyword evidence="1" id="KW-1133">Transmembrane helix</keyword>
<protein>
    <submittedName>
        <fullName evidence="2">Uncharacterized protein</fullName>
    </submittedName>
</protein>
<comment type="caution">
    <text evidence="2">The sequence shown here is derived from an EMBL/GenBank/DDBJ whole genome shotgun (WGS) entry which is preliminary data.</text>
</comment>